<accession>A0ABD3MKH0</accession>
<sequence length="1023" mass="111363">MNVGYVSYSFLDKIQDCHHRHSSGGTGTKESSSSSSSATSQSQSTKPPRTAYFLRLDAPSSSISSSEGGVVVIEDGETDKATSCRVPGVGMPIRLFPLADHQLRHETVVSDDADDDGVEKEEEAVASAIVYLHPIMMHVLATSSIMASESSSSSSATDRRWNLHSKQDENHPHSNIPVVLLPTIDNYYSTSSMANGMILAGTLEILDNKNANNSSDDEAGNDDTDNGETCHTAIHLEYMCSTTTKGRNLFHSTNANHNSRRNHVLLPRGGLEDQTIRNQLMGMTIVEGGIIGIDMDDDDVGVENVDCYNEDCGINQNVVFFMVNKIAITKGGENSSTADATTIRARYLPISTCCSYGIMLDPPSLRQADGDNDEVDTVAETHNADSIGTKPRPPRRCDGSNMDLNHDSHDSIHFICPGYESILDELISLARMMNNPDAYPSAVLLSGCSGVGKTRMASWFERELARTSGSSTSSSMRTSFISAKDILLGRSSVSFDRHRGGRGKFLHHRTEKHRNVNGNTGLNRLLIIDDLDAVIGDTDETDTSSIIESEQLRALDAIIHLMDDAINDTSHRCFVLGISRASWAHLPPRLARVGRFEKVVAMLPPTLVQRRNIFEFWLSTILPRGEEVSADNTAKRMATSLAPRTAGCVASDIRRICADALTSASARAQVELPHTQSTSEVAVSWEDIKEAARTCVPSQLSSMDVIPATLCEDDWVGETDHVDSKTEFDLAWKNFGGYDEEKRRLYRTVVRPWKYHIMETESLSDKIVDGSVDGILGTSKPSGVLFHGPSGCGKSAAAMCLASSLGLHCVKVRASEVFNQWLGGSEAILRSIFSRARAASPCILFFDELDSLAVNREAGDSDATSGVQSRILTTLLNEMDGITNVGGMQGVLVVAATNRLDAIDAALLRPGRLEEHVLLSYPKSSCIHQILMIQTAKMPIDSSVDLVKLSDRLERSKASCAEIEGVCRDACMIAIRRYSGKEMLNNLSVTSPDFDEAIYRIKRVTAHATLENCASGSCSSQDM</sequence>
<feature type="region of interest" description="Disordered" evidence="1">
    <location>
        <begin position="380"/>
        <end position="403"/>
    </location>
</feature>
<dbReference type="PANTHER" id="PTHR23077">
    <property type="entry name" value="AAA-FAMILY ATPASE"/>
    <property type="match status" value="1"/>
</dbReference>
<dbReference type="InterPro" id="IPR003959">
    <property type="entry name" value="ATPase_AAA_core"/>
</dbReference>
<evidence type="ECO:0000313" key="4">
    <source>
        <dbReference type="Proteomes" id="UP001530293"/>
    </source>
</evidence>
<feature type="region of interest" description="Disordered" evidence="1">
    <location>
        <begin position="19"/>
        <end position="49"/>
    </location>
</feature>
<dbReference type="SMART" id="SM00382">
    <property type="entry name" value="AAA"/>
    <property type="match status" value="2"/>
</dbReference>
<feature type="domain" description="AAA+ ATPase" evidence="2">
    <location>
        <begin position="780"/>
        <end position="923"/>
    </location>
</feature>
<dbReference type="Gene3D" id="3.40.50.300">
    <property type="entry name" value="P-loop containing nucleotide triphosphate hydrolases"/>
    <property type="match status" value="2"/>
</dbReference>
<gene>
    <name evidence="3" type="ORF">ACHAWU_001478</name>
</gene>
<dbReference type="InterPro" id="IPR003593">
    <property type="entry name" value="AAA+_ATPase"/>
</dbReference>
<dbReference type="Proteomes" id="UP001530293">
    <property type="component" value="Unassembled WGS sequence"/>
</dbReference>
<organism evidence="3 4">
    <name type="scientific">Discostella pseudostelligera</name>
    <dbReference type="NCBI Taxonomy" id="259834"/>
    <lineage>
        <taxon>Eukaryota</taxon>
        <taxon>Sar</taxon>
        <taxon>Stramenopiles</taxon>
        <taxon>Ochrophyta</taxon>
        <taxon>Bacillariophyta</taxon>
        <taxon>Coscinodiscophyceae</taxon>
        <taxon>Thalassiosirophycidae</taxon>
        <taxon>Stephanodiscales</taxon>
        <taxon>Stephanodiscaceae</taxon>
        <taxon>Discostella</taxon>
    </lineage>
</organism>
<feature type="compositionally biased region" description="Low complexity" evidence="1">
    <location>
        <begin position="28"/>
        <end position="46"/>
    </location>
</feature>
<feature type="compositionally biased region" description="Basic and acidic residues" evidence="1">
    <location>
        <begin position="157"/>
        <end position="172"/>
    </location>
</feature>
<comment type="caution">
    <text evidence="3">The sequence shown here is derived from an EMBL/GenBank/DDBJ whole genome shotgun (WGS) entry which is preliminary data.</text>
</comment>
<dbReference type="PROSITE" id="PS00674">
    <property type="entry name" value="AAA"/>
    <property type="match status" value="1"/>
</dbReference>
<evidence type="ECO:0000313" key="3">
    <source>
        <dbReference type="EMBL" id="KAL3764570.1"/>
    </source>
</evidence>
<dbReference type="InterPro" id="IPR027417">
    <property type="entry name" value="P-loop_NTPase"/>
</dbReference>
<evidence type="ECO:0000259" key="2">
    <source>
        <dbReference type="SMART" id="SM00382"/>
    </source>
</evidence>
<protein>
    <recommendedName>
        <fullName evidence="2">AAA+ ATPase domain-containing protein</fullName>
    </recommendedName>
</protein>
<dbReference type="InterPro" id="IPR003960">
    <property type="entry name" value="ATPase_AAA_CS"/>
</dbReference>
<dbReference type="FunFam" id="3.40.50.300:FF:001921">
    <property type="entry name" value="AAA ATPase domain-containing protein"/>
    <property type="match status" value="1"/>
</dbReference>
<dbReference type="SUPFAM" id="SSF52540">
    <property type="entry name" value="P-loop containing nucleoside triphosphate hydrolases"/>
    <property type="match status" value="2"/>
</dbReference>
<dbReference type="Pfam" id="PF00004">
    <property type="entry name" value="AAA"/>
    <property type="match status" value="2"/>
</dbReference>
<dbReference type="InterPro" id="IPR050168">
    <property type="entry name" value="AAA_ATPase_domain"/>
</dbReference>
<reference evidence="3 4" key="1">
    <citation type="submission" date="2024-10" db="EMBL/GenBank/DDBJ databases">
        <title>Updated reference genomes for cyclostephanoid diatoms.</title>
        <authorList>
            <person name="Roberts W.R."/>
            <person name="Alverson A.J."/>
        </authorList>
    </citation>
    <scope>NUCLEOTIDE SEQUENCE [LARGE SCALE GENOMIC DNA]</scope>
    <source>
        <strain evidence="3 4">AJA232-27</strain>
    </source>
</reference>
<keyword evidence="4" id="KW-1185">Reference proteome</keyword>
<feature type="domain" description="AAA+ ATPase" evidence="2">
    <location>
        <begin position="439"/>
        <end position="606"/>
    </location>
</feature>
<dbReference type="PANTHER" id="PTHR23077:SF117">
    <property type="entry name" value="AAA+ ATPASE DOMAIN-CONTAINING PROTEIN"/>
    <property type="match status" value="1"/>
</dbReference>
<feature type="region of interest" description="Disordered" evidence="1">
    <location>
        <begin position="151"/>
        <end position="176"/>
    </location>
</feature>
<name>A0ABD3MKH0_9STRA</name>
<dbReference type="AlphaFoldDB" id="A0ABD3MKH0"/>
<evidence type="ECO:0000256" key="1">
    <source>
        <dbReference type="SAM" id="MobiDB-lite"/>
    </source>
</evidence>
<proteinExistence type="predicted"/>
<dbReference type="Gene3D" id="1.10.8.60">
    <property type="match status" value="2"/>
</dbReference>
<dbReference type="EMBL" id="JALLBG020000103">
    <property type="protein sequence ID" value="KAL3764570.1"/>
    <property type="molecule type" value="Genomic_DNA"/>
</dbReference>